<keyword evidence="3" id="KW-0732">Signal</keyword>
<evidence type="ECO:0000256" key="3">
    <source>
        <dbReference type="ARBA" id="ARBA00022729"/>
    </source>
</evidence>
<dbReference type="STRING" id="201973.SAMN04488025_11832"/>
<evidence type="ECO:0000256" key="2">
    <source>
        <dbReference type="ARBA" id="ARBA00022448"/>
    </source>
</evidence>
<dbReference type="AlphaFoldDB" id="A0A1I2PHZ1"/>
<organism evidence="4 5">
    <name type="scientific">Planifilum fulgidum</name>
    <dbReference type="NCBI Taxonomy" id="201973"/>
    <lineage>
        <taxon>Bacteria</taxon>
        <taxon>Bacillati</taxon>
        <taxon>Bacillota</taxon>
        <taxon>Bacilli</taxon>
        <taxon>Bacillales</taxon>
        <taxon>Thermoactinomycetaceae</taxon>
        <taxon>Planifilum</taxon>
    </lineage>
</organism>
<keyword evidence="5" id="KW-1185">Reference proteome</keyword>
<name>A0A1I2PHZ1_9BACL</name>
<dbReference type="Proteomes" id="UP000198661">
    <property type="component" value="Unassembled WGS sequence"/>
</dbReference>
<dbReference type="Gene3D" id="3.40.190.10">
    <property type="entry name" value="Periplasmic binding protein-like II"/>
    <property type="match status" value="1"/>
</dbReference>
<gene>
    <name evidence="4" type="ORF">SAMN04488025_11832</name>
</gene>
<evidence type="ECO:0000313" key="4">
    <source>
        <dbReference type="EMBL" id="SFG15782.1"/>
    </source>
</evidence>
<dbReference type="CDD" id="cd14748">
    <property type="entry name" value="PBP2_UgpB"/>
    <property type="match status" value="1"/>
</dbReference>
<dbReference type="GO" id="GO:1901982">
    <property type="term" value="F:maltose binding"/>
    <property type="evidence" value="ECO:0007669"/>
    <property type="project" value="TreeGrafter"/>
</dbReference>
<dbReference type="EMBL" id="FOOK01000018">
    <property type="protein sequence ID" value="SFG15782.1"/>
    <property type="molecule type" value="Genomic_DNA"/>
</dbReference>
<dbReference type="GO" id="GO:0015768">
    <property type="term" value="P:maltose transport"/>
    <property type="evidence" value="ECO:0007669"/>
    <property type="project" value="TreeGrafter"/>
</dbReference>
<dbReference type="GO" id="GO:0055052">
    <property type="term" value="C:ATP-binding cassette (ABC) transporter complex, substrate-binding subunit-containing"/>
    <property type="evidence" value="ECO:0007669"/>
    <property type="project" value="TreeGrafter"/>
</dbReference>
<keyword evidence="4" id="KW-0762">Sugar transport</keyword>
<dbReference type="PANTHER" id="PTHR30061:SF50">
    <property type="entry name" value="MALTOSE_MALTODEXTRIN-BINDING PERIPLASMIC PROTEIN"/>
    <property type="match status" value="1"/>
</dbReference>
<accession>A0A1I2PHZ1</accession>
<evidence type="ECO:0000256" key="1">
    <source>
        <dbReference type="ARBA" id="ARBA00008520"/>
    </source>
</evidence>
<dbReference type="Pfam" id="PF01547">
    <property type="entry name" value="SBP_bac_1"/>
    <property type="match status" value="1"/>
</dbReference>
<evidence type="ECO:0000313" key="5">
    <source>
        <dbReference type="Proteomes" id="UP000198661"/>
    </source>
</evidence>
<protein>
    <submittedName>
        <fullName evidence="4">Multiple sugar transport system substrate-binding protein</fullName>
    </submittedName>
</protein>
<dbReference type="PANTHER" id="PTHR30061">
    <property type="entry name" value="MALTOSE-BINDING PERIPLASMIC PROTEIN"/>
    <property type="match status" value="1"/>
</dbReference>
<comment type="similarity">
    <text evidence="1">Belongs to the bacterial solute-binding protein 1 family.</text>
</comment>
<dbReference type="GO" id="GO:0042956">
    <property type="term" value="P:maltodextrin transmembrane transport"/>
    <property type="evidence" value="ECO:0007669"/>
    <property type="project" value="TreeGrafter"/>
</dbReference>
<dbReference type="RefSeq" id="WP_177199104.1">
    <property type="nucleotide sequence ID" value="NZ_FOOK01000018.1"/>
</dbReference>
<sequence length="399" mass="44861">MFSVLFRLRANRTEIWTHPFLGGEKLNNQEDEFWKKVIAEFEKKHPGVKVNLQVLPWGNREEKILTAISSNSGPDVFYAIPDMMVDYKAKGILAPMDEYLDKNDLRDFNDNALAAARHEGKLYGLPILQSVVTNYYNVDLLKEIGANPDDLPETWDELIALGPKLKEKKKFLLNFEGGGSPNERLYPWLWQAGGDVVDEQGNVMINSEEAKKTYRLISDMYKKGYISKDSPTAANTGIQEFLAGKLAVFIGPNNFAAIFKDQPPEFEWKLGPILKDKEQATFGTTGFYVIPGNSKNKELAAEFIKLLTNKENMSQFCKMAGYIPPRKSAADLYKGDPVMEMLVEQSKLTRPGVLHPVARQIIPAVKASYQQVMTGKASVDQALSELEKSIRQTIEQNGS</sequence>
<dbReference type="InterPro" id="IPR006059">
    <property type="entry name" value="SBP"/>
</dbReference>
<dbReference type="SUPFAM" id="SSF53850">
    <property type="entry name" value="Periplasmic binding protein-like II"/>
    <property type="match status" value="1"/>
</dbReference>
<proteinExistence type="inferred from homology"/>
<keyword evidence="2" id="KW-0813">Transport</keyword>
<reference evidence="4 5" key="1">
    <citation type="submission" date="2016-10" db="EMBL/GenBank/DDBJ databases">
        <authorList>
            <person name="de Groot N.N."/>
        </authorList>
    </citation>
    <scope>NUCLEOTIDE SEQUENCE [LARGE SCALE GENOMIC DNA]</scope>
    <source>
        <strain evidence="4 5">DSM 44945</strain>
    </source>
</reference>